<dbReference type="AlphaFoldDB" id="A0A6C0HR91"/>
<dbReference type="PANTHER" id="PTHR11909">
    <property type="entry name" value="CASEIN KINASE-RELATED"/>
    <property type="match status" value="1"/>
</dbReference>
<dbReference type="InterPro" id="IPR000719">
    <property type="entry name" value="Prot_kinase_dom"/>
</dbReference>
<dbReference type="EC" id="2.7.11.1" evidence="1"/>
<dbReference type="GO" id="GO:0004674">
    <property type="term" value="F:protein serine/threonine kinase activity"/>
    <property type="evidence" value="ECO:0007669"/>
    <property type="project" value="UniProtKB-EC"/>
</dbReference>
<dbReference type="SUPFAM" id="SSF56112">
    <property type="entry name" value="Protein kinase-like (PK-like)"/>
    <property type="match status" value="1"/>
</dbReference>
<dbReference type="InterPro" id="IPR011009">
    <property type="entry name" value="Kinase-like_dom_sf"/>
</dbReference>
<evidence type="ECO:0000313" key="4">
    <source>
        <dbReference type="EMBL" id="QHT82625.1"/>
    </source>
</evidence>
<protein>
    <recommendedName>
        <fullName evidence="1">non-specific serine/threonine protein kinase</fullName>
        <ecNumber evidence="1">2.7.11.1</ecNumber>
    </recommendedName>
</protein>
<sequence>MIIANKYKITEKLNNGEFGTIFKGENIRTKEKVAIKMESISLETKINMLKRETQIYQYLGKAPGIPQVKWYGSTEEYNYMVLPLFGDSLALKTFSLVDSLSLGQKIVGILKFIHEKGLIHRDIKPDNFVFNQHGTDVYIIDFGLCRKYIDNDNKHIEIKNGKTIIGTPNFVSVNVHNGIEPSRRDDLISVAYIILYLINGGLPWFGLQSGGEMKEMKEMKMQKQCVSQWSKTPIQLIAYLNYCETLKFEDTPDYEYLIKLLNEI</sequence>
<organism evidence="4">
    <name type="scientific">viral metagenome</name>
    <dbReference type="NCBI Taxonomy" id="1070528"/>
    <lineage>
        <taxon>unclassified sequences</taxon>
        <taxon>metagenomes</taxon>
        <taxon>organismal metagenomes</taxon>
    </lineage>
</organism>
<dbReference type="PROSITE" id="PS50011">
    <property type="entry name" value="PROTEIN_KINASE_DOM"/>
    <property type="match status" value="1"/>
</dbReference>
<name>A0A6C0HR91_9ZZZZ</name>
<evidence type="ECO:0000256" key="1">
    <source>
        <dbReference type="ARBA" id="ARBA00012513"/>
    </source>
</evidence>
<dbReference type="Gene3D" id="1.10.510.10">
    <property type="entry name" value="Transferase(Phosphotransferase) domain 1"/>
    <property type="match status" value="1"/>
</dbReference>
<dbReference type="PROSITE" id="PS00108">
    <property type="entry name" value="PROTEIN_KINASE_ST"/>
    <property type="match status" value="1"/>
</dbReference>
<dbReference type="SMART" id="SM00220">
    <property type="entry name" value="S_TKc"/>
    <property type="match status" value="1"/>
</dbReference>
<dbReference type="Pfam" id="PF00069">
    <property type="entry name" value="Pkinase"/>
    <property type="match status" value="1"/>
</dbReference>
<reference evidence="4" key="1">
    <citation type="journal article" date="2020" name="Nature">
        <title>Giant virus diversity and host interactions through global metagenomics.</title>
        <authorList>
            <person name="Schulz F."/>
            <person name="Roux S."/>
            <person name="Paez-Espino D."/>
            <person name="Jungbluth S."/>
            <person name="Walsh D.A."/>
            <person name="Denef V.J."/>
            <person name="McMahon K.D."/>
            <person name="Konstantinidis K.T."/>
            <person name="Eloe-Fadrosh E.A."/>
            <person name="Kyrpides N.C."/>
            <person name="Woyke T."/>
        </authorList>
    </citation>
    <scope>NUCLEOTIDE SEQUENCE</scope>
    <source>
        <strain evidence="4">GVMAG-M-3300023184-165</strain>
    </source>
</reference>
<keyword evidence="2" id="KW-1133">Transmembrane helix</keyword>
<keyword evidence="2" id="KW-0812">Transmembrane</keyword>
<dbReference type="InterPro" id="IPR050235">
    <property type="entry name" value="CK1_Ser-Thr_kinase"/>
</dbReference>
<evidence type="ECO:0000256" key="2">
    <source>
        <dbReference type="SAM" id="Phobius"/>
    </source>
</evidence>
<dbReference type="InterPro" id="IPR008271">
    <property type="entry name" value="Ser/Thr_kinase_AS"/>
</dbReference>
<proteinExistence type="predicted"/>
<dbReference type="GO" id="GO:0005524">
    <property type="term" value="F:ATP binding"/>
    <property type="evidence" value="ECO:0007669"/>
    <property type="project" value="InterPro"/>
</dbReference>
<keyword evidence="2" id="KW-0472">Membrane</keyword>
<dbReference type="EMBL" id="MN740002">
    <property type="protein sequence ID" value="QHT82625.1"/>
    <property type="molecule type" value="Genomic_DNA"/>
</dbReference>
<feature type="transmembrane region" description="Helical" evidence="2">
    <location>
        <begin position="187"/>
        <end position="207"/>
    </location>
</feature>
<feature type="domain" description="Protein kinase" evidence="3">
    <location>
        <begin position="7"/>
        <end position="264"/>
    </location>
</feature>
<accession>A0A6C0HR91</accession>
<evidence type="ECO:0000259" key="3">
    <source>
        <dbReference type="PROSITE" id="PS50011"/>
    </source>
</evidence>